<reference evidence="1 2" key="1">
    <citation type="journal article" date="2021" name="MBio">
        <title>Poor Competitiveness of Bradyrhizobium in Pigeon Pea Root Colonization in Indian Soils.</title>
        <authorList>
            <person name="Chalasani D."/>
            <person name="Basu A."/>
            <person name="Pullabhotla S.V.S.R.N."/>
            <person name="Jorrin B."/>
            <person name="Neal A.L."/>
            <person name="Poole P.S."/>
            <person name="Podile A.R."/>
            <person name="Tkacz A."/>
        </authorList>
    </citation>
    <scope>NUCLEOTIDE SEQUENCE [LARGE SCALE GENOMIC DNA]</scope>
    <source>
        <strain evidence="1 2">HU56</strain>
    </source>
</reference>
<dbReference type="Pfam" id="PF13238">
    <property type="entry name" value="AAA_18"/>
    <property type="match status" value="1"/>
</dbReference>
<dbReference type="InterPro" id="IPR027417">
    <property type="entry name" value="P-loop_NTPase"/>
</dbReference>
<organism evidence="1 2">
    <name type="scientific">Rhizobium mesosinicum</name>
    <dbReference type="NCBI Taxonomy" id="335017"/>
    <lineage>
        <taxon>Bacteria</taxon>
        <taxon>Pseudomonadati</taxon>
        <taxon>Pseudomonadota</taxon>
        <taxon>Alphaproteobacteria</taxon>
        <taxon>Hyphomicrobiales</taxon>
        <taxon>Rhizobiaceae</taxon>
        <taxon>Rhizobium/Agrobacterium group</taxon>
        <taxon>Rhizobium</taxon>
    </lineage>
</organism>
<proteinExistence type="predicted"/>
<name>A0ABS7H3W7_9HYPH</name>
<evidence type="ECO:0000313" key="2">
    <source>
        <dbReference type="Proteomes" id="UP000717752"/>
    </source>
</evidence>
<dbReference type="Proteomes" id="UP000717752">
    <property type="component" value="Unassembled WGS sequence"/>
</dbReference>
<evidence type="ECO:0000313" key="1">
    <source>
        <dbReference type="EMBL" id="MBW9056517.1"/>
    </source>
</evidence>
<accession>A0ABS7H3W7</accession>
<sequence length="174" mass="19135">MGVRNYLIEGVSGTGKTSVATELQRRGYHVVHGDRELAYRGDPRTGEPLDGSGHEWRDVAFAHRHHLWNVEKVASLAADKRHPISFFCGGSRNFSRFIHLFDRVFVLDVDPQTLKRRLAGRGDDEFGGKPAERDLVLRVHATKEDIPGNATVIDATAPLAAVVDGILSQCGEPG</sequence>
<protein>
    <submittedName>
        <fullName evidence="1">AAA family ATPase</fullName>
    </submittedName>
</protein>
<gene>
    <name evidence="1" type="ORF">JNB85_29325</name>
</gene>
<dbReference type="SUPFAM" id="SSF52540">
    <property type="entry name" value="P-loop containing nucleoside triphosphate hydrolases"/>
    <property type="match status" value="1"/>
</dbReference>
<dbReference type="EMBL" id="JAEUAK010000018">
    <property type="protein sequence ID" value="MBW9056517.1"/>
    <property type="molecule type" value="Genomic_DNA"/>
</dbReference>
<dbReference type="RefSeq" id="WP_220337917.1">
    <property type="nucleotide sequence ID" value="NZ_JAEUAK010000018.1"/>
</dbReference>
<comment type="caution">
    <text evidence="1">The sequence shown here is derived from an EMBL/GenBank/DDBJ whole genome shotgun (WGS) entry which is preliminary data.</text>
</comment>
<dbReference type="Gene3D" id="3.40.50.300">
    <property type="entry name" value="P-loop containing nucleotide triphosphate hydrolases"/>
    <property type="match status" value="1"/>
</dbReference>
<keyword evidence="2" id="KW-1185">Reference proteome</keyword>